<evidence type="ECO:0000313" key="3">
    <source>
        <dbReference type="Proteomes" id="UP000886998"/>
    </source>
</evidence>
<dbReference type="AlphaFoldDB" id="A0A8X6Y5Q2"/>
<keyword evidence="3" id="KW-1185">Reference proteome</keyword>
<comment type="caution">
    <text evidence="2">The sequence shown here is derived from an EMBL/GenBank/DDBJ whole genome shotgun (WGS) entry which is preliminary data.</text>
</comment>
<dbReference type="Proteomes" id="UP000886998">
    <property type="component" value="Unassembled WGS sequence"/>
</dbReference>
<organism evidence="2 3">
    <name type="scientific">Trichonephila inaurata madagascariensis</name>
    <dbReference type="NCBI Taxonomy" id="2747483"/>
    <lineage>
        <taxon>Eukaryota</taxon>
        <taxon>Metazoa</taxon>
        <taxon>Ecdysozoa</taxon>
        <taxon>Arthropoda</taxon>
        <taxon>Chelicerata</taxon>
        <taxon>Arachnida</taxon>
        <taxon>Araneae</taxon>
        <taxon>Araneomorphae</taxon>
        <taxon>Entelegynae</taxon>
        <taxon>Araneoidea</taxon>
        <taxon>Nephilidae</taxon>
        <taxon>Trichonephila</taxon>
        <taxon>Trichonephila inaurata</taxon>
    </lineage>
</organism>
<accession>A0A8X6Y5Q2</accession>
<reference evidence="2" key="1">
    <citation type="submission" date="2020-08" db="EMBL/GenBank/DDBJ databases">
        <title>Multicomponent nature underlies the extraordinary mechanical properties of spider dragline silk.</title>
        <authorList>
            <person name="Kono N."/>
            <person name="Nakamura H."/>
            <person name="Mori M."/>
            <person name="Yoshida Y."/>
            <person name="Ohtoshi R."/>
            <person name="Malay A.D."/>
            <person name="Moran D.A.P."/>
            <person name="Tomita M."/>
            <person name="Numata K."/>
            <person name="Arakawa K."/>
        </authorList>
    </citation>
    <scope>NUCLEOTIDE SEQUENCE</scope>
</reference>
<gene>
    <name evidence="2" type="ORF">TNIN_24861</name>
    <name evidence="1" type="ORF">TNIN_80141</name>
</gene>
<dbReference type="EMBL" id="BMAV01015344">
    <property type="protein sequence ID" value="GFY64648.1"/>
    <property type="molecule type" value="Genomic_DNA"/>
</dbReference>
<proteinExistence type="predicted"/>
<dbReference type="EMBL" id="BMAV01005861">
    <property type="protein sequence ID" value="GFY47265.1"/>
    <property type="molecule type" value="Genomic_DNA"/>
</dbReference>
<evidence type="ECO:0000313" key="1">
    <source>
        <dbReference type="EMBL" id="GFY47265.1"/>
    </source>
</evidence>
<name>A0A8X6Y5Q2_9ARAC</name>
<evidence type="ECO:0000313" key="2">
    <source>
        <dbReference type="EMBL" id="GFY64648.1"/>
    </source>
</evidence>
<protein>
    <submittedName>
        <fullName evidence="2">Uncharacterized protein</fullName>
    </submittedName>
</protein>
<sequence length="87" mass="9894">MEFSKRGGRVPSHSCRTNERVTFRRERHCPAAHTPPDRLKRKTPLLHYRSRDSRTECGSVCNDLSPAPRGEGGNFPLICEICHLPPN</sequence>